<dbReference type="InterPro" id="IPR005311">
    <property type="entry name" value="PBP_dimer"/>
</dbReference>
<dbReference type="GO" id="GO:0006508">
    <property type="term" value="P:proteolysis"/>
    <property type="evidence" value="ECO:0007669"/>
    <property type="project" value="UniProtKB-KW"/>
</dbReference>
<feature type="domain" description="Penicillin-binding protein transpeptidase" evidence="16">
    <location>
        <begin position="277"/>
        <end position="601"/>
    </location>
</feature>
<dbReference type="Pfam" id="PF03717">
    <property type="entry name" value="PBP_dimer"/>
    <property type="match status" value="1"/>
</dbReference>
<dbReference type="Pfam" id="PF00905">
    <property type="entry name" value="Transpeptidase"/>
    <property type="match status" value="1"/>
</dbReference>
<dbReference type="InterPro" id="IPR036138">
    <property type="entry name" value="PBP_dimer_sf"/>
</dbReference>
<dbReference type="InterPro" id="IPR050515">
    <property type="entry name" value="Beta-lactam/transpept"/>
</dbReference>
<dbReference type="GO" id="GO:0009002">
    <property type="term" value="F:serine-type D-Ala-D-Ala carboxypeptidase activity"/>
    <property type="evidence" value="ECO:0007669"/>
    <property type="project" value="UniProtKB-EC"/>
</dbReference>
<dbReference type="RefSeq" id="WP_107288633.1">
    <property type="nucleotide sequence ID" value="NZ_PYNF01000002.1"/>
</dbReference>
<evidence type="ECO:0000256" key="5">
    <source>
        <dbReference type="ARBA" id="ARBA00022645"/>
    </source>
</evidence>
<accession>A0A2T3KM82</accession>
<protein>
    <recommendedName>
        <fullName evidence="14">Penicillin-binding protein 2</fullName>
        <ecNumber evidence="14">3.4.16.4</ecNumber>
    </recommendedName>
</protein>
<evidence type="ECO:0000256" key="14">
    <source>
        <dbReference type="NCBIfam" id="TIGR03423"/>
    </source>
</evidence>
<evidence type="ECO:0000256" key="8">
    <source>
        <dbReference type="ARBA" id="ARBA00022801"/>
    </source>
</evidence>
<dbReference type="NCBIfam" id="TIGR03423">
    <property type="entry name" value="pbp2_mrdA"/>
    <property type="match status" value="1"/>
</dbReference>
<organism evidence="18 19">
    <name type="scientific">Photobacterium kishitanii</name>
    <dbReference type="NCBI Taxonomy" id="318456"/>
    <lineage>
        <taxon>Bacteria</taxon>
        <taxon>Pseudomonadati</taxon>
        <taxon>Pseudomonadota</taxon>
        <taxon>Gammaproteobacteria</taxon>
        <taxon>Vibrionales</taxon>
        <taxon>Vibrionaceae</taxon>
        <taxon>Photobacterium</taxon>
    </lineage>
</organism>
<evidence type="ECO:0000256" key="6">
    <source>
        <dbReference type="ARBA" id="ARBA00022670"/>
    </source>
</evidence>
<dbReference type="GO" id="GO:0009252">
    <property type="term" value="P:peptidoglycan biosynthetic process"/>
    <property type="evidence" value="ECO:0007669"/>
    <property type="project" value="UniProtKB-UniRule"/>
</dbReference>
<keyword evidence="12 15" id="KW-0472">Membrane</keyword>
<keyword evidence="10" id="KW-0573">Peptidoglycan synthesis</keyword>
<keyword evidence="13" id="KW-0961">Cell wall biogenesis/degradation</keyword>
<evidence type="ECO:0000256" key="1">
    <source>
        <dbReference type="ARBA" id="ARBA00004167"/>
    </source>
</evidence>
<keyword evidence="3" id="KW-1003">Cell membrane</keyword>
<evidence type="ECO:0000256" key="4">
    <source>
        <dbReference type="ARBA" id="ARBA00022519"/>
    </source>
</evidence>
<reference evidence="18 19" key="1">
    <citation type="submission" date="2018-01" db="EMBL/GenBank/DDBJ databases">
        <title>Whole genome sequencing of Histamine producing bacteria.</title>
        <authorList>
            <person name="Butler K."/>
        </authorList>
    </citation>
    <scope>NUCLEOTIDE SEQUENCE [LARGE SCALE GENOMIC DNA]</scope>
    <source>
        <strain evidence="18 19">FS-7.2</strain>
    </source>
</reference>
<evidence type="ECO:0000256" key="13">
    <source>
        <dbReference type="ARBA" id="ARBA00023316"/>
    </source>
</evidence>
<feature type="transmembrane region" description="Helical" evidence="15">
    <location>
        <begin position="21"/>
        <end position="41"/>
    </location>
</feature>
<keyword evidence="9" id="KW-0133">Cell shape</keyword>
<dbReference type="GO" id="GO:0005886">
    <property type="term" value="C:plasma membrane"/>
    <property type="evidence" value="ECO:0007669"/>
    <property type="project" value="UniProtKB-SubCell"/>
</dbReference>
<keyword evidence="7 15" id="KW-0812">Transmembrane</keyword>
<evidence type="ECO:0000256" key="2">
    <source>
        <dbReference type="ARBA" id="ARBA00004236"/>
    </source>
</evidence>
<evidence type="ECO:0000313" key="18">
    <source>
        <dbReference type="EMBL" id="PSV00906.1"/>
    </source>
</evidence>
<dbReference type="SUPFAM" id="SSF56601">
    <property type="entry name" value="beta-lactamase/transpeptidase-like"/>
    <property type="match status" value="1"/>
</dbReference>
<dbReference type="Gene3D" id="3.90.1310.10">
    <property type="entry name" value="Penicillin-binding protein 2a (Domain 2)"/>
    <property type="match status" value="1"/>
</dbReference>
<evidence type="ECO:0000259" key="17">
    <source>
        <dbReference type="Pfam" id="PF03717"/>
    </source>
</evidence>
<dbReference type="InterPro" id="IPR017790">
    <property type="entry name" value="Penicillin-binding_protein_2"/>
</dbReference>
<evidence type="ECO:0000313" key="19">
    <source>
        <dbReference type="Proteomes" id="UP000241426"/>
    </source>
</evidence>
<dbReference type="PANTHER" id="PTHR30627:SF2">
    <property type="entry name" value="PEPTIDOGLYCAN D,D-TRANSPEPTIDASE MRDA"/>
    <property type="match status" value="1"/>
</dbReference>
<name>A0A2T3KM82_9GAMM</name>
<evidence type="ECO:0000256" key="11">
    <source>
        <dbReference type="ARBA" id="ARBA00022989"/>
    </source>
</evidence>
<dbReference type="SUPFAM" id="SSF56519">
    <property type="entry name" value="Penicillin binding protein dimerisation domain"/>
    <property type="match status" value="1"/>
</dbReference>
<keyword evidence="4" id="KW-0997">Cell inner membrane</keyword>
<dbReference type="AlphaFoldDB" id="A0A2T3KM82"/>
<keyword evidence="8" id="KW-0378">Hydrolase</keyword>
<dbReference type="GO" id="GO:0071555">
    <property type="term" value="P:cell wall organization"/>
    <property type="evidence" value="ECO:0007669"/>
    <property type="project" value="UniProtKB-KW"/>
</dbReference>
<dbReference type="GO" id="GO:0008360">
    <property type="term" value="P:regulation of cell shape"/>
    <property type="evidence" value="ECO:0007669"/>
    <property type="project" value="UniProtKB-KW"/>
</dbReference>
<dbReference type="GO" id="GO:0071972">
    <property type="term" value="F:peptidoglycan L,D-transpeptidase activity"/>
    <property type="evidence" value="ECO:0007669"/>
    <property type="project" value="TreeGrafter"/>
</dbReference>
<evidence type="ECO:0000256" key="7">
    <source>
        <dbReference type="ARBA" id="ARBA00022692"/>
    </source>
</evidence>
<dbReference type="Gene3D" id="3.30.1390.30">
    <property type="entry name" value="Penicillin-binding protein 2a, domain 3"/>
    <property type="match status" value="1"/>
</dbReference>
<evidence type="ECO:0000259" key="16">
    <source>
        <dbReference type="Pfam" id="PF00905"/>
    </source>
</evidence>
<dbReference type="EC" id="3.4.16.4" evidence="14"/>
<evidence type="ECO:0000256" key="15">
    <source>
        <dbReference type="SAM" id="Phobius"/>
    </source>
</evidence>
<evidence type="ECO:0000256" key="3">
    <source>
        <dbReference type="ARBA" id="ARBA00022475"/>
    </source>
</evidence>
<evidence type="ECO:0000256" key="12">
    <source>
        <dbReference type="ARBA" id="ARBA00023136"/>
    </source>
</evidence>
<proteinExistence type="predicted"/>
<keyword evidence="6" id="KW-0645">Protease</keyword>
<sequence>MRNGEQIRSRRLERKVINSRIKAALLVMGLCFTGLTCKVFDLQINNHEKQSLVARGNSIKQVMLSPTRGDIVDRNGILLATTRPSYDLTVVPDKIPDYKKDRKKAASDYIELLSKFVFVPESEKVKVVRKILRSNNYSHVIVSSDISNDNLSSVLANLSFLDGVSVEAKRVRQYPYKGIFLSPIGYVGRISTSDLQSADLNNRKLISSDYVGKMGLEKLYDDSLYGKLGIETVALNARGRVVERQIAKRPVKGETLRLTIDADMQVLASELMEGQHGAVVVSDVHNGDLLTALSAPDIDPNRFVVSTPENSKGEMFSSDRPLYNRVIRGQYSPASTIKPFMALIGLEGGFVTPEKRVWSGPYFSLAGHRFRDWKRSGHGWLDLEGALQVSSDVYFYKLSHDMGIDFIHDALSEFGFGGKTGIELGGEKSGLLPSESWKKSVKHEAWFGGETLTVGIGQGFFMATPLQINTAISMLINGGTRYKPELILGETPVVTNHVELNPSYVKDIMTGMERVVYSDKGTARRLSRIAKVRMAGKTGTSQVFSTRGVIEYKNKDIRKGLRDHAIFIGFAPIKNPKIALTVIVENGGSGSSVAAPIAQKLANLYYEKYLKPKVQTIAEIKDNQDEETIEK</sequence>
<dbReference type="PANTHER" id="PTHR30627">
    <property type="entry name" value="PEPTIDOGLYCAN D,D-TRANSPEPTIDASE"/>
    <property type="match status" value="1"/>
</dbReference>
<dbReference type="InterPro" id="IPR001460">
    <property type="entry name" value="PCN-bd_Tpept"/>
</dbReference>
<dbReference type="Proteomes" id="UP000241426">
    <property type="component" value="Unassembled WGS sequence"/>
</dbReference>
<evidence type="ECO:0000256" key="10">
    <source>
        <dbReference type="ARBA" id="ARBA00022984"/>
    </source>
</evidence>
<keyword evidence="5" id="KW-0121">Carboxypeptidase</keyword>
<gene>
    <name evidence="18" type="primary">mrdA</name>
    <name evidence="18" type="ORF">C9J27_02445</name>
</gene>
<keyword evidence="11 15" id="KW-1133">Transmembrane helix</keyword>
<dbReference type="GO" id="GO:0008658">
    <property type="term" value="F:penicillin binding"/>
    <property type="evidence" value="ECO:0007669"/>
    <property type="project" value="UniProtKB-UniRule"/>
</dbReference>
<dbReference type="Gene3D" id="3.40.710.10">
    <property type="entry name" value="DD-peptidase/beta-lactamase superfamily"/>
    <property type="match status" value="1"/>
</dbReference>
<dbReference type="InterPro" id="IPR012338">
    <property type="entry name" value="Beta-lactam/transpept-like"/>
</dbReference>
<comment type="subcellular location">
    <subcellularLocation>
        <location evidence="2">Cell membrane</location>
    </subcellularLocation>
    <subcellularLocation>
        <location evidence="1">Membrane</location>
        <topology evidence="1">Single-pass membrane protein</topology>
    </subcellularLocation>
</comment>
<evidence type="ECO:0000256" key="9">
    <source>
        <dbReference type="ARBA" id="ARBA00022960"/>
    </source>
</evidence>
<comment type="caution">
    <text evidence="18">The sequence shown here is derived from an EMBL/GenBank/DDBJ whole genome shotgun (WGS) entry which is preliminary data.</text>
</comment>
<feature type="domain" description="Penicillin-binding protein dimerisation" evidence="17">
    <location>
        <begin position="65"/>
        <end position="244"/>
    </location>
</feature>
<dbReference type="EMBL" id="PYNF01000002">
    <property type="protein sequence ID" value="PSV00906.1"/>
    <property type="molecule type" value="Genomic_DNA"/>
</dbReference>